<dbReference type="PANTHER" id="PTHR36558">
    <property type="entry name" value="GLR1098 PROTEIN"/>
    <property type="match status" value="1"/>
</dbReference>
<dbReference type="Proteomes" id="UP000238348">
    <property type="component" value="Chromosome"/>
</dbReference>
<feature type="domain" description="Putative restriction endonuclease" evidence="1">
    <location>
        <begin position="42"/>
        <end position="202"/>
    </location>
</feature>
<dbReference type="PANTHER" id="PTHR36558:SF1">
    <property type="entry name" value="RESTRICTION ENDONUCLEASE DOMAIN-CONTAINING PROTEIN-RELATED"/>
    <property type="match status" value="1"/>
</dbReference>
<dbReference type="InterPro" id="IPR012296">
    <property type="entry name" value="Nuclease_put_TT1808"/>
</dbReference>
<evidence type="ECO:0000313" key="3">
    <source>
        <dbReference type="Proteomes" id="UP000238348"/>
    </source>
</evidence>
<proteinExistence type="predicted"/>
<gene>
    <name evidence="2" type="ORF">SOCE26_048280</name>
</gene>
<evidence type="ECO:0000313" key="2">
    <source>
        <dbReference type="EMBL" id="AUX43380.1"/>
    </source>
</evidence>
<accession>A0A2L0EVQ1</accession>
<dbReference type="Gene3D" id="3.90.1570.10">
    <property type="entry name" value="tt1808, chain A"/>
    <property type="match status" value="1"/>
</dbReference>
<reference evidence="2 3" key="1">
    <citation type="submission" date="2015-09" db="EMBL/GenBank/DDBJ databases">
        <title>Sorangium comparison.</title>
        <authorList>
            <person name="Zaburannyi N."/>
            <person name="Bunk B."/>
            <person name="Overmann J."/>
            <person name="Mueller R."/>
        </authorList>
    </citation>
    <scope>NUCLEOTIDE SEQUENCE [LARGE SCALE GENOMIC DNA]</scope>
    <source>
        <strain evidence="2 3">So ce26</strain>
    </source>
</reference>
<dbReference type="InterPro" id="IPR008538">
    <property type="entry name" value="Uma2"/>
</dbReference>
<dbReference type="Pfam" id="PF05685">
    <property type="entry name" value="Uma2"/>
    <property type="match status" value="1"/>
</dbReference>
<organism evidence="2 3">
    <name type="scientific">Sorangium cellulosum</name>
    <name type="common">Polyangium cellulosum</name>
    <dbReference type="NCBI Taxonomy" id="56"/>
    <lineage>
        <taxon>Bacteria</taxon>
        <taxon>Pseudomonadati</taxon>
        <taxon>Myxococcota</taxon>
        <taxon>Polyangia</taxon>
        <taxon>Polyangiales</taxon>
        <taxon>Polyangiaceae</taxon>
        <taxon>Sorangium</taxon>
    </lineage>
</organism>
<sequence>MERRASQAAAREPSPPLSPAMVRRAKVRAMGSAAVRQRMSAAEYLAWEREQPAKHEYHLGDVFAMAGGSPRHNFLSNAAGAELRAGVRGTGCHVLSSDQRISARQGERYVYADVVVVCGGVQTEPGASDVLSNPTAVVEVLSRSTEAFDRGAKWEVYQRLSSLTDYLLVSQWQVRIEHYQREGDGSWRYRVLERGDTIALANGAHVSVDAIYDGAFGLEAD</sequence>
<protein>
    <recommendedName>
        <fullName evidence="1">Putative restriction endonuclease domain-containing protein</fullName>
    </recommendedName>
</protein>
<dbReference type="SUPFAM" id="SSF52980">
    <property type="entry name" value="Restriction endonuclease-like"/>
    <property type="match status" value="1"/>
</dbReference>
<name>A0A2L0EVQ1_SORCE</name>
<dbReference type="AlphaFoldDB" id="A0A2L0EVQ1"/>
<dbReference type="InterPro" id="IPR011335">
    <property type="entry name" value="Restrct_endonuc-II-like"/>
</dbReference>
<dbReference type="EMBL" id="CP012673">
    <property type="protein sequence ID" value="AUX43380.1"/>
    <property type="molecule type" value="Genomic_DNA"/>
</dbReference>
<dbReference type="CDD" id="cd06260">
    <property type="entry name" value="DUF820-like"/>
    <property type="match status" value="1"/>
</dbReference>
<evidence type="ECO:0000259" key="1">
    <source>
        <dbReference type="Pfam" id="PF05685"/>
    </source>
</evidence>